<feature type="region of interest" description="Disordered" evidence="1">
    <location>
        <begin position="1"/>
        <end position="91"/>
    </location>
</feature>
<dbReference type="InterPro" id="IPR035940">
    <property type="entry name" value="CAP_sf"/>
</dbReference>
<dbReference type="CDD" id="cd05379">
    <property type="entry name" value="CAP_bacterial"/>
    <property type="match status" value="1"/>
</dbReference>
<evidence type="ECO:0000259" key="2">
    <source>
        <dbReference type="Pfam" id="PF00188"/>
    </source>
</evidence>
<dbReference type="SUPFAM" id="SSF55797">
    <property type="entry name" value="PR-1-like"/>
    <property type="match status" value="1"/>
</dbReference>
<accession>A0A3N0EE58</accession>
<dbReference type="Gene3D" id="3.40.33.10">
    <property type="entry name" value="CAP"/>
    <property type="match status" value="1"/>
</dbReference>
<evidence type="ECO:0000313" key="3">
    <source>
        <dbReference type="EMBL" id="RNL86135.1"/>
    </source>
</evidence>
<name>A0A3N0EE58_9ACTN</name>
<dbReference type="AlphaFoldDB" id="A0A3N0EE58"/>
<evidence type="ECO:0000313" key="4">
    <source>
        <dbReference type="Proteomes" id="UP000269198"/>
    </source>
</evidence>
<dbReference type="Pfam" id="PF00188">
    <property type="entry name" value="CAP"/>
    <property type="match status" value="1"/>
</dbReference>
<dbReference type="PANTHER" id="PTHR31157:SF1">
    <property type="entry name" value="SCP DOMAIN-CONTAINING PROTEIN"/>
    <property type="match status" value="1"/>
</dbReference>
<protein>
    <submittedName>
        <fullName evidence="3">CAP domain-containing protein</fullName>
    </submittedName>
</protein>
<sequence length="209" mass="22110">MALVLLSTPHGRDGSPTGDEGGIPDSAASPDDFFVSPEETPARSPSPPADEHDSTLRDDDRVEAPSPTEPSDDATEETGDGSSGSSSGDTTADAVVELVNEERANAGCAPVRPNDALTRAAEKHSEDMAARGYMAHESPDGTTPADRAAREGYHAWSGENVAAGYDSPEDVMEGWMNSRGHRENILNCENTAIGVGEHRNRWTQMFGSD</sequence>
<feature type="compositionally biased region" description="Acidic residues" evidence="1">
    <location>
        <begin position="70"/>
        <end position="79"/>
    </location>
</feature>
<dbReference type="OrthoDB" id="68195at2"/>
<keyword evidence="4" id="KW-1185">Reference proteome</keyword>
<dbReference type="EMBL" id="RJMB01000004">
    <property type="protein sequence ID" value="RNL86135.1"/>
    <property type="molecule type" value="Genomic_DNA"/>
</dbReference>
<comment type="caution">
    <text evidence="3">The sequence shown here is derived from an EMBL/GenBank/DDBJ whole genome shotgun (WGS) entry which is preliminary data.</text>
</comment>
<feature type="domain" description="SCP" evidence="2">
    <location>
        <begin position="96"/>
        <end position="200"/>
    </location>
</feature>
<evidence type="ECO:0000256" key="1">
    <source>
        <dbReference type="SAM" id="MobiDB-lite"/>
    </source>
</evidence>
<reference evidence="3 4" key="1">
    <citation type="submission" date="2018-11" db="EMBL/GenBank/DDBJ databases">
        <title>The genome draft of YIM 96095.</title>
        <authorList>
            <person name="Tang S.-K."/>
            <person name="Chunyu W.-X."/>
            <person name="Feng Y.-Z."/>
        </authorList>
    </citation>
    <scope>NUCLEOTIDE SEQUENCE [LARGE SCALE GENOMIC DNA]</scope>
    <source>
        <strain evidence="3 4">YIM 96095</strain>
    </source>
</reference>
<proteinExistence type="predicted"/>
<feature type="compositionally biased region" description="Basic and acidic residues" evidence="1">
    <location>
        <begin position="49"/>
        <end position="63"/>
    </location>
</feature>
<organism evidence="3 4">
    <name type="scientific">Halostreptopolyspora alba</name>
    <dbReference type="NCBI Taxonomy" id="2487137"/>
    <lineage>
        <taxon>Bacteria</taxon>
        <taxon>Bacillati</taxon>
        <taxon>Actinomycetota</taxon>
        <taxon>Actinomycetes</taxon>
        <taxon>Streptosporangiales</taxon>
        <taxon>Nocardiopsidaceae</taxon>
        <taxon>Halostreptopolyspora</taxon>
    </lineage>
</organism>
<dbReference type="PANTHER" id="PTHR31157">
    <property type="entry name" value="SCP DOMAIN-CONTAINING PROTEIN"/>
    <property type="match status" value="1"/>
</dbReference>
<dbReference type="InterPro" id="IPR014044">
    <property type="entry name" value="CAP_dom"/>
</dbReference>
<dbReference type="Proteomes" id="UP000269198">
    <property type="component" value="Unassembled WGS sequence"/>
</dbReference>
<gene>
    <name evidence="3" type="ORF">EFW17_06320</name>
</gene>